<dbReference type="InterPro" id="IPR003497">
    <property type="entry name" value="BRO_N_domain"/>
</dbReference>
<dbReference type="PANTHER" id="PTHR36180">
    <property type="entry name" value="DNA-BINDING PROTEIN-RELATED-RELATED"/>
    <property type="match status" value="1"/>
</dbReference>
<proteinExistence type="predicted"/>
<feature type="domain" description="Bro-N" evidence="1">
    <location>
        <begin position="1"/>
        <end position="113"/>
    </location>
</feature>
<reference evidence="2 3" key="1">
    <citation type="submission" date="2020-06" db="EMBL/GenBank/DDBJ databases">
        <title>REHAB project genomes.</title>
        <authorList>
            <person name="Shaw L.P."/>
        </authorList>
    </citation>
    <scope>NUCLEOTIDE SEQUENCE [LARGE SCALE GENOMIC DNA]</scope>
    <source>
        <strain evidence="2 3">RHBSTW-00116</strain>
    </source>
</reference>
<gene>
    <name evidence="2" type="ORF">HV077_08395</name>
</gene>
<organism evidence="2 3">
    <name type="scientific">Citrobacter freundii</name>
    <dbReference type="NCBI Taxonomy" id="546"/>
    <lineage>
        <taxon>Bacteria</taxon>
        <taxon>Pseudomonadati</taxon>
        <taxon>Pseudomonadota</taxon>
        <taxon>Gammaproteobacteria</taxon>
        <taxon>Enterobacterales</taxon>
        <taxon>Enterobacteriaceae</taxon>
        <taxon>Citrobacter</taxon>
        <taxon>Citrobacter freundii complex</taxon>
    </lineage>
</organism>
<protein>
    <recommendedName>
        <fullName evidence="1">Bro-N domain-containing protein</fullName>
    </recommendedName>
</protein>
<dbReference type="PROSITE" id="PS51750">
    <property type="entry name" value="BRO_N"/>
    <property type="match status" value="1"/>
</dbReference>
<dbReference type="Pfam" id="PF02498">
    <property type="entry name" value="Bro-N"/>
    <property type="match status" value="1"/>
</dbReference>
<evidence type="ECO:0000259" key="1">
    <source>
        <dbReference type="PROSITE" id="PS51750"/>
    </source>
</evidence>
<dbReference type="AlphaFoldDB" id="A0A7W3D3P5"/>
<dbReference type="EMBL" id="JABXRI010000001">
    <property type="protein sequence ID" value="MBA8062415.1"/>
    <property type="molecule type" value="Genomic_DNA"/>
</dbReference>
<evidence type="ECO:0000313" key="2">
    <source>
        <dbReference type="EMBL" id="MBA8062415.1"/>
    </source>
</evidence>
<dbReference type="PANTHER" id="PTHR36180:SF2">
    <property type="entry name" value="BRO FAMILY PROTEIN"/>
    <property type="match status" value="1"/>
</dbReference>
<dbReference type="SMART" id="SM01040">
    <property type="entry name" value="Bro-N"/>
    <property type="match status" value="1"/>
</dbReference>
<comment type="caution">
    <text evidence="2">The sequence shown here is derived from an EMBL/GenBank/DDBJ whole genome shotgun (WGS) entry which is preliminary data.</text>
</comment>
<sequence>MKSLAKKDHDFTIFKFGLNDIRVVMKEGEPWFVADDLCKALKLSNPSMSLKSLDDDERSKFNLGRQGEANIISESGMYTLILRCRDAVNYGSIPHQLRKWVTSEVLPSIRKTGNYAKSVNSNHLITNLELICRTWDEAKEQIADFDPKMAKHLNGTMNMFWVYTMSMKKSKGGVKNKQRYLQ</sequence>
<dbReference type="Proteomes" id="UP000591803">
    <property type="component" value="Unassembled WGS sequence"/>
</dbReference>
<name>A0A7W3D3P5_CITFR</name>
<evidence type="ECO:0000313" key="3">
    <source>
        <dbReference type="Proteomes" id="UP000591803"/>
    </source>
</evidence>
<accession>A0A7W3D3P5</accession>